<keyword evidence="5" id="KW-1185">Reference proteome</keyword>
<comment type="caution">
    <text evidence="4">The sequence shown here is derived from an EMBL/GenBank/DDBJ whole genome shotgun (WGS) entry which is preliminary data.</text>
</comment>
<accession>A0A9N7N8T8</accession>
<sequence>MDKVGEAAVGVALELLLISVAVHATPKLACFSSDLNRLKSIVDLIEPANIAGENEVFDRARKMVDRCSVLRWWNFFTRLYYSLKISQLEAELSSFLQLNALQKIERVLEENVNVVSQLEQKVSDLEANVSELCAFAAM</sequence>
<gene>
    <name evidence="4" type="ORF">SHERM_24679</name>
</gene>
<dbReference type="Pfam" id="PF05659">
    <property type="entry name" value="RPW8"/>
    <property type="match status" value="1"/>
</dbReference>
<organism evidence="4 5">
    <name type="scientific">Striga hermonthica</name>
    <name type="common">Purple witchweed</name>
    <name type="synonym">Buchnera hermonthica</name>
    <dbReference type="NCBI Taxonomy" id="68872"/>
    <lineage>
        <taxon>Eukaryota</taxon>
        <taxon>Viridiplantae</taxon>
        <taxon>Streptophyta</taxon>
        <taxon>Embryophyta</taxon>
        <taxon>Tracheophyta</taxon>
        <taxon>Spermatophyta</taxon>
        <taxon>Magnoliopsida</taxon>
        <taxon>eudicotyledons</taxon>
        <taxon>Gunneridae</taxon>
        <taxon>Pentapetalae</taxon>
        <taxon>asterids</taxon>
        <taxon>lamiids</taxon>
        <taxon>Lamiales</taxon>
        <taxon>Orobanchaceae</taxon>
        <taxon>Buchnereae</taxon>
        <taxon>Striga</taxon>
    </lineage>
</organism>
<dbReference type="OrthoDB" id="912244at2759"/>
<keyword evidence="2" id="KW-0732">Signal</keyword>
<evidence type="ECO:0000256" key="2">
    <source>
        <dbReference type="SAM" id="SignalP"/>
    </source>
</evidence>
<evidence type="ECO:0000259" key="3">
    <source>
        <dbReference type="Pfam" id="PF05659"/>
    </source>
</evidence>
<dbReference type="InterPro" id="IPR008808">
    <property type="entry name" value="Powdery_mildew-R_dom"/>
</dbReference>
<evidence type="ECO:0000313" key="4">
    <source>
        <dbReference type="EMBL" id="CAA0829088.1"/>
    </source>
</evidence>
<keyword evidence="1" id="KW-0175">Coiled coil</keyword>
<feature type="signal peptide" evidence="2">
    <location>
        <begin position="1"/>
        <end position="24"/>
    </location>
</feature>
<dbReference type="EMBL" id="CACSLK010027773">
    <property type="protein sequence ID" value="CAA0829088.1"/>
    <property type="molecule type" value="Genomic_DNA"/>
</dbReference>
<name>A0A9N7N8T8_STRHE</name>
<dbReference type="AlphaFoldDB" id="A0A9N7N8T8"/>
<reference evidence="4" key="1">
    <citation type="submission" date="2019-12" db="EMBL/GenBank/DDBJ databases">
        <authorList>
            <person name="Scholes J."/>
        </authorList>
    </citation>
    <scope>NUCLEOTIDE SEQUENCE</scope>
</reference>
<dbReference type="Proteomes" id="UP001153555">
    <property type="component" value="Unassembled WGS sequence"/>
</dbReference>
<evidence type="ECO:0000256" key="1">
    <source>
        <dbReference type="SAM" id="Coils"/>
    </source>
</evidence>
<feature type="domain" description="RPW8" evidence="3">
    <location>
        <begin position="55"/>
        <end position="100"/>
    </location>
</feature>
<proteinExistence type="predicted"/>
<feature type="coiled-coil region" evidence="1">
    <location>
        <begin position="101"/>
        <end position="128"/>
    </location>
</feature>
<feature type="chain" id="PRO_5040179311" description="RPW8 domain-containing protein" evidence="2">
    <location>
        <begin position="25"/>
        <end position="138"/>
    </location>
</feature>
<evidence type="ECO:0000313" key="5">
    <source>
        <dbReference type="Proteomes" id="UP001153555"/>
    </source>
</evidence>
<protein>
    <recommendedName>
        <fullName evidence="3">RPW8 domain-containing protein</fullName>
    </recommendedName>
</protein>